<dbReference type="Pfam" id="PF13359">
    <property type="entry name" value="DDE_Tnp_4"/>
    <property type="match status" value="1"/>
</dbReference>
<dbReference type="AlphaFoldDB" id="A0AAV8VQY3"/>
<gene>
    <name evidence="9" type="ORF">NQ315_014628</name>
</gene>
<keyword evidence="4" id="KW-0540">Nuclease</keyword>
<evidence type="ECO:0000256" key="4">
    <source>
        <dbReference type="ARBA" id="ARBA00022722"/>
    </source>
</evidence>
<comment type="cofactor">
    <cofactor evidence="1">
        <name>a divalent metal cation</name>
        <dbReference type="ChEBI" id="CHEBI:60240"/>
    </cofactor>
</comment>
<dbReference type="EMBL" id="JANEYG010000042">
    <property type="protein sequence ID" value="KAJ8916417.1"/>
    <property type="molecule type" value="Genomic_DNA"/>
</dbReference>
<keyword evidence="7" id="KW-0539">Nucleus</keyword>
<dbReference type="GO" id="GO:0016787">
    <property type="term" value="F:hydrolase activity"/>
    <property type="evidence" value="ECO:0007669"/>
    <property type="project" value="UniProtKB-KW"/>
</dbReference>
<dbReference type="GO" id="GO:0046872">
    <property type="term" value="F:metal ion binding"/>
    <property type="evidence" value="ECO:0007669"/>
    <property type="project" value="UniProtKB-KW"/>
</dbReference>
<keyword evidence="5" id="KW-0479">Metal-binding</keyword>
<evidence type="ECO:0000313" key="10">
    <source>
        <dbReference type="Proteomes" id="UP001159042"/>
    </source>
</evidence>
<protein>
    <recommendedName>
        <fullName evidence="8">DDE Tnp4 domain-containing protein</fullName>
    </recommendedName>
</protein>
<comment type="subcellular location">
    <subcellularLocation>
        <location evidence="2">Nucleus</location>
    </subcellularLocation>
</comment>
<evidence type="ECO:0000256" key="3">
    <source>
        <dbReference type="ARBA" id="ARBA00006958"/>
    </source>
</evidence>
<evidence type="ECO:0000256" key="6">
    <source>
        <dbReference type="ARBA" id="ARBA00022801"/>
    </source>
</evidence>
<evidence type="ECO:0000256" key="5">
    <source>
        <dbReference type="ARBA" id="ARBA00022723"/>
    </source>
</evidence>
<proteinExistence type="inferred from homology"/>
<reference evidence="9 10" key="1">
    <citation type="journal article" date="2023" name="Insect Mol. Biol.">
        <title>Genome sequencing provides insights into the evolution of gene families encoding plant cell wall-degrading enzymes in longhorned beetles.</title>
        <authorList>
            <person name="Shin N.R."/>
            <person name="Okamura Y."/>
            <person name="Kirsch R."/>
            <person name="Pauchet Y."/>
        </authorList>
    </citation>
    <scope>NUCLEOTIDE SEQUENCE [LARGE SCALE GENOMIC DNA]</scope>
    <source>
        <strain evidence="9">EAD_L_NR</strain>
    </source>
</reference>
<dbReference type="InterPro" id="IPR027806">
    <property type="entry name" value="HARBI1_dom"/>
</dbReference>
<dbReference type="InterPro" id="IPR045249">
    <property type="entry name" value="HARBI1-like"/>
</dbReference>
<dbReference type="PANTHER" id="PTHR22930">
    <property type="match status" value="1"/>
</dbReference>
<sequence>MSDLETDVDSAISSSDDEEMLILGNVRTKNSNYFEETIQNYDDATFFEHFRVSRTALEDIVQKYETSQFYNTQSGQHGKITSAEQILITLWYMGHETASFHDVADGFDITISSLYRILRRVIFCLSNLSQEIIKWPTDEEKPVCEEHFRAKGFPRVIGAIDGSHIRIDKPVDDSDSYIKRKSYHSIQMQAICDHEKKIIDLFVGYPGSVHDSRVFRNSSFYRTMAEKCGDYFILADSGYPLTTHVLTPFRDRGQLTNRQINYNVKLCRNRYTIEHCFGILKQKFRQLYHIKIRDIRFIVHTIRAACVLHNIALQDGIDLQEDIAPLVPLNQVNQHGDDNGAYDEDDINAQDIRRMIVEMLPM</sequence>
<accession>A0AAV8VQY3</accession>
<keyword evidence="6" id="KW-0378">Hydrolase</keyword>
<evidence type="ECO:0000256" key="1">
    <source>
        <dbReference type="ARBA" id="ARBA00001968"/>
    </source>
</evidence>
<evidence type="ECO:0000259" key="8">
    <source>
        <dbReference type="Pfam" id="PF13359"/>
    </source>
</evidence>
<organism evidence="9 10">
    <name type="scientific">Exocentrus adspersus</name>
    <dbReference type="NCBI Taxonomy" id="1586481"/>
    <lineage>
        <taxon>Eukaryota</taxon>
        <taxon>Metazoa</taxon>
        <taxon>Ecdysozoa</taxon>
        <taxon>Arthropoda</taxon>
        <taxon>Hexapoda</taxon>
        <taxon>Insecta</taxon>
        <taxon>Pterygota</taxon>
        <taxon>Neoptera</taxon>
        <taxon>Endopterygota</taxon>
        <taxon>Coleoptera</taxon>
        <taxon>Polyphaga</taxon>
        <taxon>Cucujiformia</taxon>
        <taxon>Chrysomeloidea</taxon>
        <taxon>Cerambycidae</taxon>
        <taxon>Lamiinae</taxon>
        <taxon>Acanthocinini</taxon>
        <taxon>Exocentrus</taxon>
    </lineage>
</organism>
<comment type="caution">
    <text evidence="9">The sequence shown here is derived from an EMBL/GenBank/DDBJ whole genome shotgun (WGS) entry which is preliminary data.</text>
</comment>
<dbReference type="Proteomes" id="UP001159042">
    <property type="component" value="Unassembled WGS sequence"/>
</dbReference>
<dbReference type="GO" id="GO:0005634">
    <property type="term" value="C:nucleus"/>
    <property type="evidence" value="ECO:0007669"/>
    <property type="project" value="UniProtKB-SubCell"/>
</dbReference>
<feature type="domain" description="DDE Tnp4" evidence="8">
    <location>
        <begin position="160"/>
        <end position="310"/>
    </location>
</feature>
<evidence type="ECO:0000313" key="9">
    <source>
        <dbReference type="EMBL" id="KAJ8916417.1"/>
    </source>
</evidence>
<name>A0AAV8VQY3_9CUCU</name>
<keyword evidence="10" id="KW-1185">Reference proteome</keyword>
<evidence type="ECO:0000256" key="2">
    <source>
        <dbReference type="ARBA" id="ARBA00004123"/>
    </source>
</evidence>
<dbReference type="PANTHER" id="PTHR22930:SF85">
    <property type="entry name" value="GH03217P-RELATED"/>
    <property type="match status" value="1"/>
</dbReference>
<evidence type="ECO:0000256" key="7">
    <source>
        <dbReference type="ARBA" id="ARBA00023242"/>
    </source>
</evidence>
<comment type="similarity">
    <text evidence="3">Belongs to the HARBI1 family.</text>
</comment>
<dbReference type="GO" id="GO:0004518">
    <property type="term" value="F:nuclease activity"/>
    <property type="evidence" value="ECO:0007669"/>
    <property type="project" value="UniProtKB-KW"/>
</dbReference>